<dbReference type="SUPFAM" id="SSF64307">
    <property type="entry name" value="SirA-like"/>
    <property type="match status" value="1"/>
</dbReference>
<sequence>MVDARGYSCPTPVVMVQKEVKKGSPAKLEVLVDNQCSVENVTRFGNGCGYQVSVVPEGHDFRLTLKK</sequence>
<dbReference type="InterPro" id="IPR036868">
    <property type="entry name" value="TusA-like_sf"/>
</dbReference>
<evidence type="ECO:0000313" key="2">
    <source>
        <dbReference type="EMBL" id="MPM53951.1"/>
    </source>
</evidence>
<proteinExistence type="predicted"/>
<gene>
    <name evidence="2" type="ORF">SDC9_100723</name>
</gene>
<reference evidence="2" key="1">
    <citation type="submission" date="2019-08" db="EMBL/GenBank/DDBJ databases">
        <authorList>
            <person name="Kucharzyk K."/>
            <person name="Murdoch R.W."/>
            <person name="Higgins S."/>
            <person name="Loffler F."/>
        </authorList>
    </citation>
    <scope>NUCLEOTIDE SEQUENCE</scope>
</reference>
<accession>A0A645ANS9</accession>
<dbReference type="InterPro" id="IPR001455">
    <property type="entry name" value="TusA-like"/>
</dbReference>
<dbReference type="CDD" id="cd03421">
    <property type="entry name" value="SirA_like_N"/>
    <property type="match status" value="1"/>
</dbReference>
<dbReference type="Pfam" id="PF01206">
    <property type="entry name" value="TusA"/>
    <property type="match status" value="1"/>
</dbReference>
<feature type="domain" description="UPF0033" evidence="1">
    <location>
        <begin position="2"/>
        <end position="67"/>
    </location>
</feature>
<protein>
    <recommendedName>
        <fullName evidence="1">UPF0033 domain-containing protein</fullName>
    </recommendedName>
</protein>
<dbReference type="Gene3D" id="3.30.110.40">
    <property type="entry name" value="TusA-like domain"/>
    <property type="match status" value="1"/>
</dbReference>
<organism evidence="2">
    <name type="scientific">bioreactor metagenome</name>
    <dbReference type="NCBI Taxonomy" id="1076179"/>
    <lineage>
        <taxon>unclassified sequences</taxon>
        <taxon>metagenomes</taxon>
        <taxon>ecological metagenomes</taxon>
    </lineage>
</organism>
<dbReference type="AlphaFoldDB" id="A0A645ANS9"/>
<evidence type="ECO:0000259" key="1">
    <source>
        <dbReference type="Pfam" id="PF01206"/>
    </source>
</evidence>
<name>A0A645ANS9_9ZZZZ</name>
<comment type="caution">
    <text evidence="2">The sequence shown here is derived from an EMBL/GenBank/DDBJ whole genome shotgun (WGS) entry which is preliminary data.</text>
</comment>
<dbReference type="EMBL" id="VSSQ01014576">
    <property type="protein sequence ID" value="MPM53951.1"/>
    <property type="molecule type" value="Genomic_DNA"/>
</dbReference>